<protein>
    <submittedName>
        <fullName evidence="2">Uncharacterized protein</fullName>
    </submittedName>
</protein>
<keyword evidence="1" id="KW-1185">Reference proteome</keyword>
<reference evidence="2" key="1">
    <citation type="submission" date="2022-11" db="UniProtKB">
        <authorList>
            <consortium name="WormBaseParasite"/>
        </authorList>
    </citation>
    <scope>IDENTIFICATION</scope>
</reference>
<evidence type="ECO:0000313" key="2">
    <source>
        <dbReference type="WBParaSite" id="jg21604"/>
    </source>
</evidence>
<dbReference type="WBParaSite" id="jg21604">
    <property type="protein sequence ID" value="jg21604"/>
    <property type="gene ID" value="jg21604"/>
</dbReference>
<organism evidence="1 2">
    <name type="scientific">Ditylenchus dipsaci</name>
    <dbReference type="NCBI Taxonomy" id="166011"/>
    <lineage>
        <taxon>Eukaryota</taxon>
        <taxon>Metazoa</taxon>
        <taxon>Ecdysozoa</taxon>
        <taxon>Nematoda</taxon>
        <taxon>Chromadorea</taxon>
        <taxon>Rhabditida</taxon>
        <taxon>Tylenchina</taxon>
        <taxon>Tylenchomorpha</taxon>
        <taxon>Sphaerularioidea</taxon>
        <taxon>Anguinidae</taxon>
        <taxon>Anguininae</taxon>
        <taxon>Ditylenchus</taxon>
    </lineage>
</organism>
<dbReference type="Proteomes" id="UP000887574">
    <property type="component" value="Unplaced"/>
</dbReference>
<accession>A0A915DNZ7</accession>
<evidence type="ECO:0000313" key="1">
    <source>
        <dbReference type="Proteomes" id="UP000887574"/>
    </source>
</evidence>
<dbReference type="AlphaFoldDB" id="A0A915DNZ7"/>
<sequence length="262" mass="30138">MNKAFFACLKCVKPTRSEEDYEQFCKAVRNLLLTDELADKKKIIEEFALADSSYYLFTIIAEGIANFRSTKSLKNRLFLTAMKILGCVLNDEFQRHLHKQLKCNYSLRLREIYKGHMSVIINKACALFLPEREVGKKSKKAATKAVSAEEVEIASTVFHVYIGLGTQSGNQLSETKMMMISSSLDALHDVDPTRMSTESFQLLCSSFHNLFAEDVYKQLRSSISQIYNSLKSFRGDYPVRRSMIKRIKKKFDEADREMEEED</sequence>
<proteinExistence type="predicted"/>
<name>A0A915DNZ7_9BILA</name>